<dbReference type="AlphaFoldDB" id="A0A6M3JMZ4"/>
<evidence type="ECO:0000313" key="2">
    <source>
        <dbReference type="EMBL" id="QJA93561.1"/>
    </source>
</evidence>
<dbReference type="EMBL" id="MT143159">
    <property type="protein sequence ID" value="QJA93561.1"/>
    <property type="molecule type" value="Genomic_DNA"/>
</dbReference>
<accession>A0A6M3JMZ4</accession>
<evidence type="ECO:0000313" key="1">
    <source>
        <dbReference type="EMBL" id="QJA70455.1"/>
    </source>
</evidence>
<organism evidence="1">
    <name type="scientific">viral metagenome</name>
    <dbReference type="NCBI Taxonomy" id="1070528"/>
    <lineage>
        <taxon>unclassified sequences</taxon>
        <taxon>metagenomes</taxon>
        <taxon>organismal metagenomes</taxon>
    </lineage>
</organism>
<name>A0A6M3JMZ4_9ZZZZ</name>
<protein>
    <submittedName>
        <fullName evidence="1">Uncharacterized protein</fullName>
    </submittedName>
</protein>
<reference evidence="1" key="1">
    <citation type="submission" date="2020-03" db="EMBL/GenBank/DDBJ databases">
        <title>The deep terrestrial virosphere.</title>
        <authorList>
            <person name="Holmfeldt K."/>
            <person name="Nilsson E."/>
            <person name="Simone D."/>
            <person name="Lopez-Fernandez M."/>
            <person name="Wu X."/>
            <person name="de Brujin I."/>
            <person name="Lundin D."/>
            <person name="Andersson A."/>
            <person name="Bertilsson S."/>
            <person name="Dopson M."/>
        </authorList>
    </citation>
    <scope>NUCLEOTIDE SEQUENCE</scope>
    <source>
        <strain evidence="1">MM415A03722</strain>
        <strain evidence="2">MM415B04184</strain>
    </source>
</reference>
<proteinExistence type="predicted"/>
<dbReference type="EMBL" id="MT141794">
    <property type="protein sequence ID" value="QJA70455.1"/>
    <property type="molecule type" value="Genomic_DNA"/>
</dbReference>
<gene>
    <name evidence="1" type="ORF">MM415A03722_0004</name>
    <name evidence="2" type="ORF">MM415B04184_0004</name>
</gene>
<sequence>MKSYVRTTIVQAETMSEFEFLRLKKRSIEGILNRQGYFVRYPDGYESWCPQDEFERVTREVSEKEATMIND</sequence>